<gene>
    <name evidence="1" type="ORF">CHARACLAT_018627</name>
</gene>
<proteinExistence type="predicted"/>
<dbReference type="EMBL" id="JAHUTJ010026230">
    <property type="protein sequence ID" value="MED6274666.1"/>
    <property type="molecule type" value="Genomic_DNA"/>
</dbReference>
<protein>
    <submittedName>
        <fullName evidence="1">Uncharacterized protein</fullName>
    </submittedName>
</protein>
<reference evidence="1 2" key="1">
    <citation type="submission" date="2021-06" db="EMBL/GenBank/DDBJ databases">
        <authorList>
            <person name="Palmer J.M."/>
        </authorList>
    </citation>
    <scope>NUCLEOTIDE SEQUENCE [LARGE SCALE GENOMIC DNA]</scope>
    <source>
        <strain evidence="1 2">CL_MEX2019</strain>
        <tissue evidence="1">Muscle</tissue>
    </source>
</reference>
<dbReference type="Proteomes" id="UP001352852">
    <property type="component" value="Unassembled WGS sequence"/>
</dbReference>
<comment type="caution">
    <text evidence="1">The sequence shown here is derived from an EMBL/GenBank/DDBJ whole genome shotgun (WGS) entry which is preliminary data.</text>
</comment>
<sequence>MHLLSKSLQSFSFQPKDVISQTGLVSFGWNNGWIGFLSVKYRVIIIIFFYHNPSGMNAKLLSHHQHCESVYADEVGMGSRGERRIAKVITNIIPLQAAVMAVNAQLERGADQPRAV</sequence>
<evidence type="ECO:0000313" key="1">
    <source>
        <dbReference type="EMBL" id="MED6274666.1"/>
    </source>
</evidence>
<evidence type="ECO:0000313" key="2">
    <source>
        <dbReference type="Proteomes" id="UP001352852"/>
    </source>
</evidence>
<name>A0ABU7DJY9_9TELE</name>
<keyword evidence="2" id="KW-1185">Reference proteome</keyword>
<accession>A0ABU7DJY9</accession>
<organism evidence="1 2">
    <name type="scientific">Characodon lateralis</name>
    <dbReference type="NCBI Taxonomy" id="208331"/>
    <lineage>
        <taxon>Eukaryota</taxon>
        <taxon>Metazoa</taxon>
        <taxon>Chordata</taxon>
        <taxon>Craniata</taxon>
        <taxon>Vertebrata</taxon>
        <taxon>Euteleostomi</taxon>
        <taxon>Actinopterygii</taxon>
        <taxon>Neopterygii</taxon>
        <taxon>Teleostei</taxon>
        <taxon>Neoteleostei</taxon>
        <taxon>Acanthomorphata</taxon>
        <taxon>Ovalentaria</taxon>
        <taxon>Atherinomorphae</taxon>
        <taxon>Cyprinodontiformes</taxon>
        <taxon>Goodeidae</taxon>
        <taxon>Characodon</taxon>
    </lineage>
</organism>